<sequence length="109" mass="12214">MSDIPFQPNDPALRPPEKDLVNNFRAALANIKLETCSTCFECAFDISLKGGRECGRCRADKGDPVKKWSVENKVHPSHEVPACLKGLTEIEEMLIARVKPIMQIRYTKG</sequence>
<evidence type="ECO:0000313" key="3">
    <source>
        <dbReference type="Proteomes" id="UP001150238"/>
    </source>
</evidence>
<organism evidence="2 3">
    <name type="scientific">Lentinula lateritia</name>
    <dbReference type="NCBI Taxonomy" id="40482"/>
    <lineage>
        <taxon>Eukaryota</taxon>
        <taxon>Fungi</taxon>
        <taxon>Dikarya</taxon>
        <taxon>Basidiomycota</taxon>
        <taxon>Agaricomycotina</taxon>
        <taxon>Agaricomycetes</taxon>
        <taxon>Agaricomycetidae</taxon>
        <taxon>Agaricales</taxon>
        <taxon>Marasmiineae</taxon>
        <taxon>Omphalotaceae</taxon>
        <taxon>Lentinula</taxon>
    </lineage>
</organism>
<evidence type="ECO:0000259" key="1">
    <source>
        <dbReference type="Pfam" id="PF20209"/>
    </source>
</evidence>
<dbReference type="InterPro" id="IPR046700">
    <property type="entry name" value="DUF6570"/>
</dbReference>
<dbReference type="Pfam" id="PF20209">
    <property type="entry name" value="DUF6570"/>
    <property type="match status" value="1"/>
</dbReference>
<reference evidence="2" key="1">
    <citation type="submission" date="2022-08" db="EMBL/GenBank/DDBJ databases">
        <authorList>
            <consortium name="DOE Joint Genome Institute"/>
            <person name="Min B."/>
            <person name="Riley R."/>
            <person name="Sierra-Patev S."/>
            <person name="Naranjo-Ortiz M."/>
            <person name="Looney B."/>
            <person name="Konkel Z."/>
            <person name="Slot J.C."/>
            <person name="Sakamoto Y."/>
            <person name="Steenwyk J.L."/>
            <person name="Rokas A."/>
            <person name="Carro J."/>
            <person name="Camarero S."/>
            <person name="Ferreira P."/>
            <person name="Molpeceres G."/>
            <person name="Ruiz-Duenas F.J."/>
            <person name="Serrano A."/>
            <person name="Henrissat B."/>
            <person name="Drula E."/>
            <person name="Hughes K.W."/>
            <person name="Mata J.L."/>
            <person name="Ishikawa N.K."/>
            <person name="Vargas-Isla R."/>
            <person name="Ushijima S."/>
            <person name="Smith C.A."/>
            <person name="Ahrendt S."/>
            <person name="Andreopoulos W."/>
            <person name="He G."/>
            <person name="Labutti K."/>
            <person name="Lipzen A."/>
            <person name="Ng V."/>
            <person name="Sandor L."/>
            <person name="Barry K."/>
            <person name="Martinez A.T."/>
            <person name="Xiao Y."/>
            <person name="Gibbons J.G."/>
            <person name="Terashima K."/>
            <person name="Hibbett D.S."/>
            <person name="Grigoriev I.V."/>
        </authorList>
    </citation>
    <scope>NUCLEOTIDE SEQUENCE</scope>
    <source>
        <strain evidence="2">Sp2 HRB7682 ss15</strain>
    </source>
</reference>
<comment type="caution">
    <text evidence="2">The sequence shown here is derived from an EMBL/GenBank/DDBJ whole genome shotgun (WGS) entry which is preliminary data.</text>
</comment>
<dbReference type="Proteomes" id="UP001150238">
    <property type="component" value="Unassembled WGS sequence"/>
</dbReference>
<feature type="domain" description="DUF6570" evidence="1">
    <location>
        <begin position="65"/>
        <end position="105"/>
    </location>
</feature>
<name>A0A9W9DJA2_9AGAR</name>
<proteinExistence type="predicted"/>
<gene>
    <name evidence="2" type="ORF">C8J55DRAFT_433731</name>
</gene>
<reference evidence="2" key="2">
    <citation type="journal article" date="2023" name="Proc. Natl. Acad. Sci. U.S.A.">
        <title>A global phylogenomic analysis of the shiitake genus Lentinula.</title>
        <authorList>
            <person name="Sierra-Patev S."/>
            <person name="Min B."/>
            <person name="Naranjo-Ortiz M."/>
            <person name="Looney B."/>
            <person name="Konkel Z."/>
            <person name="Slot J.C."/>
            <person name="Sakamoto Y."/>
            <person name="Steenwyk J.L."/>
            <person name="Rokas A."/>
            <person name="Carro J."/>
            <person name="Camarero S."/>
            <person name="Ferreira P."/>
            <person name="Molpeceres G."/>
            <person name="Ruiz-Duenas F.J."/>
            <person name="Serrano A."/>
            <person name="Henrissat B."/>
            <person name="Drula E."/>
            <person name="Hughes K.W."/>
            <person name="Mata J.L."/>
            <person name="Ishikawa N.K."/>
            <person name="Vargas-Isla R."/>
            <person name="Ushijima S."/>
            <person name="Smith C.A."/>
            <person name="Donoghue J."/>
            <person name="Ahrendt S."/>
            <person name="Andreopoulos W."/>
            <person name="He G."/>
            <person name="LaButti K."/>
            <person name="Lipzen A."/>
            <person name="Ng V."/>
            <person name="Riley R."/>
            <person name="Sandor L."/>
            <person name="Barry K."/>
            <person name="Martinez A.T."/>
            <person name="Xiao Y."/>
            <person name="Gibbons J.G."/>
            <person name="Terashima K."/>
            <person name="Grigoriev I.V."/>
            <person name="Hibbett D."/>
        </authorList>
    </citation>
    <scope>NUCLEOTIDE SEQUENCE</scope>
    <source>
        <strain evidence="2">Sp2 HRB7682 ss15</strain>
    </source>
</reference>
<accession>A0A9W9DJA2</accession>
<protein>
    <recommendedName>
        <fullName evidence="1">DUF6570 domain-containing protein</fullName>
    </recommendedName>
</protein>
<feature type="non-terminal residue" evidence="2">
    <location>
        <position position="1"/>
    </location>
</feature>
<evidence type="ECO:0000313" key="2">
    <source>
        <dbReference type="EMBL" id="KAJ4473318.1"/>
    </source>
</evidence>
<dbReference type="AlphaFoldDB" id="A0A9W9DJA2"/>
<dbReference type="EMBL" id="JANVFS010000025">
    <property type="protein sequence ID" value="KAJ4473318.1"/>
    <property type="molecule type" value="Genomic_DNA"/>
</dbReference>